<sequence>MVILAPQTALGDLSAVNLSELRNKLAQVDAELTQDLNGLVDVDAIWSRLSVSAPVQFPALPTVPSAAPKPATSFLFGDAPKHAGSSAAPNPAGALFGLPPTAPAPAVIAPLFGQIGAEPDPQTVAVDVGTVNFRIFLASLAQVYTGENNQAVVNAQGPAGPVALSVRSGIVTLQDLQSFSALHGRPPRIDGTLTMPVVIWPDAQLRLNPGDRLALARDTGAFVLSMGTLNISGATIEVAGQENSFTPSFVPFVTVTGGGSLTAQNATFRGLGFGNTAKFSGLSVAGDLLNQGKGRVVIKDSRLEALKVVSLVNVEGAELSGNTFFDSRNNTLNLVNAPRTQVDGNLFAGQSPTNAIRVDQGSSHSQISKNIFLNGERVAVLVDRGSDHVDVQHNLVWQRAGAGVKFLSNRCGLAEGNLIVDNDQKGIEVRKSDGTVVRDNLIVGNGSAGVWVSAQQHDARTSVTGNVFSANGAGLAAATGAEIQIANNSFGKQLPRLLDGDIARLTGAVARDLKGETMVRLKQGQAETLNQMTALCGSGS</sequence>
<dbReference type="Proteomes" id="UP000186336">
    <property type="component" value="Plasmid pDOK1-4-5"/>
</dbReference>
<proteinExistence type="predicted"/>
<dbReference type="InterPro" id="IPR012334">
    <property type="entry name" value="Pectin_lyas_fold"/>
</dbReference>
<gene>
    <name evidence="2" type="ORF">BWR18_20755</name>
</gene>
<dbReference type="InterPro" id="IPR006626">
    <property type="entry name" value="PbH1"/>
</dbReference>
<dbReference type="Pfam" id="PF05048">
    <property type="entry name" value="NosD"/>
    <property type="match status" value="1"/>
</dbReference>
<keyword evidence="3" id="KW-1185">Reference proteome</keyword>
<dbReference type="EMBL" id="CP019317">
    <property type="protein sequence ID" value="APX14282.1"/>
    <property type="molecule type" value="Genomic_DNA"/>
</dbReference>
<evidence type="ECO:0000259" key="1">
    <source>
        <dbReference type="Pfam" id="PF05048"/>
    </source>
</evidence>
<name>A0A1P8N1W9_9RHOB</name>
<dbReference type="AlphaFoldDB" id="A0A1P8N1W9"/>
<keyword evidence="2" id="KW-0614">Plasmid</keyword>
<dbReference type="InterPro" id="IPR011050">
    <property type="entry name" value="Pectin_lyase_fold/virulence"/>
</dbReference>
<dbReference type="SUPFAM" id="SSF51126">
    <property type="entry name" value="Pectin lyase-like"/>
    <property type="match status" value="1"/>
</dbReference>
<feature type="domain" description="Periplasmic copper-binding protein NosD beta helix" evidence="1">
    <location>
        <begin position="385"/>
        <end position="490"/>
    </location>
</feature>
<dbReference type="SMART" id="SM00710">
    <property type="entry name" value="PbH1"/>
    <property type="match status" value="5"/>
</dbReference>
<accession>A0A1P8N1W9</accession>
<organism evidence="2 3">
    <name type="scientific">Tateyamaria omphalii</name>
    <dbReference type="NCBI Taxonomy" id="299262"/>
    <lineage>
        <taxon>Bacteria</taxon>
        <taxon>Pseudomonadati</taxon>
        <taxon>Pseudomonadota</taxon>
        <taxon>Alphaproteobacteria</taxon>
        <taxon>Rhodobacterales</taxon>
        <taxon>Roseobacteraceae</taxon>
        <taxon>Tateyamaria</taxon>
    </lineage>
</organism>
<evidence type="ECO:0000313" key="2">
    <source>
        <dbReference type="EMBL" id="APX14282.1"/>
    </source>
</evidence>
<geneLocation type="plasmid" evidence="2 3">
    <name>pDOK1-4-5</name>
</geneLocation>
<dbReference type="InterPro" id="IPR007742">
    <property type="entry name" value="NosD_dom"/>
</dbReference>
<dbReference type="Gene3D" id="2.160.20.10">
    <property type="entry name" value="Single-stranded right-handed beta-helix, Pectin lyase-like"/>
    <property type="match status" value="1"/>
</dbReference>
<dbReference type="KEGG" id="tom:BWR18_20755"/>
<evidence type="ECO:0000313" key="3">
    <source>
        <dbReference type="Proteomes" id="UP000186336"/>
    </source>
</evidence>
<reference evidence="2 3" key="1">
    <citation type="submission" date="2017-01" db="EMBL/GenBank/DDBJ databases">
        <title>Complete genome of Tateyamaria omphalii DOK1-4 isolated from seawater in Dokdo.</title>
        <authorList>
            <person name="Kim J.H."/>
            <person name="Chi W.-J."/>
        </authorList>
    </citation>
    <scope>NUCLEOTIDE SEQUENCE [LARGE SCALE GENOMIC DNA]</scope>
    <source>
        <strain evidence="2 3">DOK1-4</strain>
        <plasmid evidence="2 3">pDOK1-4-5</plasmid>
    </source>
</reference>
<protein>
    <recommendedName>
        <fullName evidence="1">Periplasmic copper-binding protein NosD beta helix domain-containing protein</fullName>
    </recommendedName>
</protein>